<dbReference type="InParanoid" id="A0A2P6MTD3"/>
<dbReference type="Proteomes" id="UP000241769">
    <property type="component" value="Unassembled WGS sequence"/>
</dbReference>
<keyword evidence="1" id="KW-0175">Coiled coil</keyword>
<dbReference type="EMBL" id="MDYQ01000336">
    <property type="protein sequence ID" value="PRP76300.1"/>
    <property type="molecule type" value="Genomic_DNA"/>
</dbReference>
<evidence type="ECO:0000313" key="4">
    <source>
        <dbReference type="Proteomes" id="UP000241769"/>
    </source>
</evidence>
<evidence type="ECO:0000313" key="2">
    <source>
        <dbReference type="EMBL" id="PRP74968.1"/>
    </source>
</evidence>
<feature type="coiled-coil region" evidence="1">
    <location>
        <begin position="46"/>
        <end position="73"/>
    </location>
</feature>
<comment type="caution">
    <text evidence="2">The sequence shown here is derived from an EMBL/GenBank/DDBJ whole genome shotgun (WGS) entry which is preliminary data.</text>
</comment>
<reference evidence="2 4" key="1">
    <citation type="journal article" date="2018" name="Genome Biol. Evol.">
        <title>Multiple Roots of Fruiting Body Formation in Amoebozoa.</title>
        <authorList>
            <person name="Hillmann F."/>
            <person name="Forbes G."/>
            <person name="Novohradska S."/>
            <person name="Ferling I."/>
            <person name="Riege K."/>
            <person name="Groth M."/>
            <person name="Westermann M."/>
            <person name="Marz M."/>
            <person name="Spaller T."/>
            <person name="Winckler T."/>
            <person name="Schaap P."/>
            <person name="Glockner G."/>
        </authorList>
    </citation>
    <scope>NUCLEOTIDE SEQUENCE [LARGE SCALE GENOMIC DNA]</scope>
    <source>
        <strain evidence="2 4">Jena</strain>
    </source>
</reference>
<organism evidence="2 4">
    <name type="scientific">Planoprotostelium fungivorum</name>
    <dbReference type="NCBI Taxonomy" id="1890364"/>
    <lineage>
        <taxon>Eukaryota</taxon>
        <taxon>Amoebozoa</taxon>
        <taxon>Evosea</taxon>
        <taxon>Variosea</taxon>
        <taxon>Cavosteliida</taxon>
        <taxon>Cavosteliaceae</taxon>
        <taxon>Planoprotostelium</taxon>
    </lineage>
</organism>
<sequence>MSIVDESHVIYVNERHHEEELRNAFNSLIDTMLANNRQTRRQMKSYSSLERQVQILTEDNHRLKMENEHLRGQLTFNDERLEDSRRAVDSLSQAMKEEAVEQAKVLSAIQKKDQEAESELRRHQNQLEEYQEAVSILTSALSSWEHSCVEIRDSVEDIRELASQYHTKDIEARKAQLKQSLQDMNSVLSSIAEYISAIDEQKRVPARQMGQLQPILEEMSRLIQSMTVDAWQGEIEEEGTSQGDSPMMSHIQQLGQQLETVNGSLSDFFKSIQPKTKKKAVGVVRSKDIERSLPVIMDDIYSSLIFKTQSQRMEYYKERDAAILKYKTKIKELNQALQDPKCSPRDA</sequence>
<accession>A0A2P6MTD3</accession>
<keyword evidence="4" id="KW-1185">Reference proteome</keyword>
<evidence type="ECO:0000313" key="3">
    <source>
        <dbReference type="EMBL" id="PRP76300.1"/>
    </source>
</evidence>
<protein>
    <submittedName>
        <fullName evidence="2">Uncharacterized protein</fullName>
    </submittedName>
</protein>
<evidence type="ECO:0000256" key="1">
    <source>
        <dbReference type="SAM" id="Coils"/>
    </source>
</evidence>
<name>A0A2P6MTD3_9EUKA</name>
<dbReference type="EMBL" id="MDYQ01000422">
    <property type="protein sequence ID" value="PRP74968.1"/>
    <property type="molecule type" value="Genomic_DNA"/>
</dbReference>
<dbReference type="AlphaFoldDB" id="A0A2P6MTD3"/>
<feature type="coiled-coil region" evidence="1">
    <location>
        <begin position="106"/>
        <end position="140"/>
    </location>
</feature>
<gene>
    <name evidence="3" type="ORF">PROFUN_14406</name>
    <name evidence="2" type="ORF">PROFUN_16022</name>
</gene>
<proteinExistence type="predicted"/>